<dbReference type="EMBL" id="AHIV02001000">
    <property type="protein sequence ID" value="RQX71737.1"/>
    <property type="molecule type" value="Genomic_DNA"/>
</dbReference>
<reference evidence="13 14" key="1">
    <citation type="submission" date="2017-10" db="EMBL/GenBank/DDBJ databases">
        <authorList>
            <person name="Sibley D."/>
            <person name="Venepally P."/>
            <person name="Karamycheva S."/>
            <person name="Hadjithomas M."/>
            <person name="Khan A."/>
            <person name="Brunk B."/>
            <person name="Roos D."/>
            <person name="Caler E."/>
            <person name="Lorenzi H."/>
        </authorList>
    </citation>
    <scope>NUCLEOTIDE SEQUENCE [LARGE SCALE GENOMIC DNA]</scope>
    <source>
        <strain evidence="13 14">CAST</strain>
    </source>
</reference>
<dbReference type="GO" id="GO:0016787">
    <property type="term" value="F:hydrolase activity"/>
    <property type="evidence" value="ECO:0007669"/>
    <property type="project" value="UniProtKB-KW"/>
</dbReference>
<evidence type="ECO:0000256" key="2">
    <source>
        <dbReference type="ARBA" id="ARBA00005858"/>
    </source>
</evidence>
<evidence type="ECO:0000259" key="11">
    <source>
        <dbReference type="Pfam" id="PF08772"/>
    </source>
</evidence>
<dbReference type="InterPro" id="IPR033411">
    <property type="entry name" value="Ribonuclease_PIN"/>
</dbReference>
<evidence type="ECO:0000256" key="8">
    <source>
        <dbReference type="PIRNR" id="PIRNR037125"/>
    </source>
</evidence>
<dbReference type="GO" id="GO:0005634">
    <property type="term" value="C:nucleus"/>
    <property type="evidence" value="ECO:0007669"/>
    <property type="project" value="UniProtKB-SubCell"/>
</dbReference>
<dbReference type="GO" id="GO:0004521">
    <property type="term" value="F:RNA endonuclease activity"/>
    <property type="evidence" value="ECO:0007669"/>
    <property type="project" value="UniProtKB-UniRule"/>
</dbReference>
<evidence type="ECO:0000313" key="14">
    <source>
        <dbReference type="Proteomes" id="UP000284452"/>
    </source>
</evidence>
<dbReference type="GO" id="GO:0046872">
    <property type="term" value="F:metal ion binding"/>
    <property type="evidence" value="ECO:0007669"/>
    <property type="project" value="UniProtKB-UniRule"/>
</dbReference>
<dbReference type="GO" id="GO:0030688">
    <property type="term" value="C:preribosome, small subunit precursor"/>
    <property type="evidence" value="ECO:0007669"/>
    <property type="project" value="TreeGrafter"/>
</dbReference>
<dbReference type="CDD" id="cd09876">
    <property type="entry name" value="PIN_Nob1-like"/>
    <property type="match status" value="1"/>
</dbReference>
<dbReference type="PIRSF" id="PIRSF037125">
    <property type="entry name" value="D-site_20S_pre-rRNA_nuclease"/>
    <property type="match status" value="1"/>
</dbReference>
<feature type="binding site" evidence="9">
    <location>
        <position position="421"/>
    </location>
    <ligand>
        <name>Zn(2+)</name>
        <dbReference type="ChEBI" id="CHEBI:29105"/>
    </ligand>
</feature>
<dbReference type="VEuPathDB" id="ToxoDB:TGCAST_218570"/>
<gene>
    <name evidence="13" type="ORF">TGCAST_218570</name>
</gene>
<feature type="binding site" evidence="9">
    <location>
        <position position="406"/>
    </location>
    <ligand>
        <name>Zn(2+)</name>
        <dbReference type="ChEBI" id="CHEBI:29105"/>
    </ligand>
</feature>
<dbReference type="PANTHER" id="PTHR12814:SF2">
    <property type="entry name" value="RNA-BINDING PROTEIN NOB1"/>
    <property type="match status" value="1"/>
</dbReference>
<dbReference type="Gene3D" id="3.40.50.1010">
    <property type="entry name" value="5'-nuclease"/>
    <property type="match status" value="1"/>
</dbReference>
<feature type="domain" description="Ribonuclease PIN" evidence="12">
    <location>
        <begin position="81"/>
        <end position="173"/>
    </location>
</feature>
<comment type="caution">
    <text evidence="13">The sequence shown here is derived from an EMBL/GenBank/DDBJ whole genome shotgun (WGS) entry which is preliminary data.</text>
</comment>
<comment type="similarity">
    <text evidence="2 8">Belongs to the NOB1 family.</text>
</comment>
<evidence type="ECO:0000256" key="9">
    <source>
        <dbReference type="PIRSR" id="PIRSR037125-1"/>
    </source>
</evidence>
<feature type="compositionally biased region" description="Low complexity" evidence="10">
    <location>
        <begin position="295"/>
        <end position="317"/>
    </location>
</feature>
<keyword evidence="4 8" id="KW-0479">Metal-binding</keyword>
<feature type="compositionally biased region" description="Basic residues" evidence="10">
    <location>
        <begin position="550"/>
        <end position="560"/>
    </location>
</feature>
<organism evidence="13 14">
    <name type="scientific">Toxoplasma gondii CAST</name>
    <dbReference type="NCBI Taxonomy" id="943122"/>
    <lineage>
        <taxon>Eukaryota</taxon>
        <taxon>Sar</taxon>
        <taxon>Alveolata</taxon>
        <taxon>Apicomplexa</taxon>
        <taxon>Conoidasida</taxon>
        <taxon>Coccidia</taxon>
        <taxon>Eucoccidiorida</taxon>
        <taxon>Eimeriorina</taxon>
        <taxon>Sarcocystidae</taxon>
        <taxon>Toxoplasma</taxon>
    </lineage>
</organism>
<dbReference type="InterPro" id="IPR039907">
    <property type="entry name" value="NOB1"/>
</dbReference>
<accession>A0A425HZH1</accession>
<feature type="compositionally biased region" description="Acidic residues" evidence="10">
    <location>
        <begin position="216"/>
        <end position="261"/>
    </location>
</feature>
<keyword evidence="5" id="KW-0378">Hydrolase</keyword>
<feature type="binding site" evidence="9">
    <location>
        <position position="409"/>
    </location>
    <ligand>
        <name>Zn(2+)</name>
        <dbReference type="ChEBI" id="CHEBI:29105"/>
    </ligand>
</feature>
<evidence type="ECO:0000256" key="6">
    <source>
        <dbReference type="ARBA" id="ARBA00022833"/>
    </source>
</evidence>
<keyword evidence="3" id="KW-0540">Nuclease</keyword>
<dbReference type="PANTHER" id="PTHR12814">
    <property type="entry name" value="RNA-BINDING PROTEIN NOB1"/>
    <property type="match status" value="1"/>
</dbReference>
<dbReference type="InterPro" id="IPR036283">
    <property type="entry name" value="NOB1_Zf-like_sf"/>
</dbReference>
<evidence type="ECO:0000256" key="3">
    <source>
        <dbReference type="ARBA" id="ARBA00022722"/>
    </source>
</evidence>
<evidence type="ECO:0000313" key="13">
    <source>
        <dbReference type="EMBL" id="RQX71737.1"/>
    </source>
</evidence>
<dbReference type="InterPro" id="IPR014881">
    <property type="entry name" value="NOB1_Zn-bd"/>
</dbReference>
<dbReference type="Pfam" id="PF17146">
    <property type="entry name" value="PIN_6"/>
    <property type="match status" value="1"/>
</dbReference>
<dbReference type="SUPFAM" id="SSF144206">
    <property type="entry name" value="NOB1 zinc finger-like"/>
    <property type="match status" value="1"/>
</dbReference>
<evidence type="ECO:0000259" key="12">
    <source>
        <dbReference type="Pfam" id="PF17146"/>
    </source>
</evidence>
<comment type="subcellular location">
    <subcellularLocation>
        <location evidence="1">Nucleus</location>
    </subcellularLocation>
</comment>
<feature type="region of interest" description="Disordered" evidence="10">
    <location>
        <begin position="202"/>
        <end position="323"/>
    </location>
</feature>
<evidence type="ECO:0000256" key="7">
    <source>
        <dbReference type="ARBA" id="ARBA00023242"/>
    </source>
</evidence>
<dbReference type="InterPro" id="IPR017117">
    <property type="entry name" value="Nob1_euk"/>
</dbReference>
<keyword evidence="6 8" id="KW-0862">Zinc</keyword>
<sequence>MEGATRDPAVNEAAVHCEEAPAVSASPKASDRDAFPECADSSSSSPNVPDTHPDAKNLAAPFKAETSPSSAPTLCHFARTLVVDTGAFLRLKRLDAFGRKFVVPPSVLTEIRDARARAHLSGVTLLHPDAELPTVMTAGEADKRWARKFAAMTGDLGSLSDTDLDVIALTYMLQRQTGRIEKLRTKPLDAVVVKEEKRTNWQDLDWGNDDGWIGGETDEADEEEEEADEEEEEADEEEAEADEEEAEADEEEAEADEEEEEQKEKEEEQKEKEKRQCLLPCEEEGAPASTDAEESPSSPSRRSEASGSASEQSPSRPRAGDIHMSQEIVEVAADEDDGEGTWITPENFQRVKRGMEGIRSSAKEEALVACMTTDYSIQNVLLHMGLEVVTIDGFAVRSVKTWALICRACHFVSREVTRLFCPKCGQHAVDRVPVTLGEDGFVVHDNRKKKSTRGNIHSLPKPRGGRHEKQLILAEDQLMMGGRDRLLRHQQRLWEAEKAAHNPFSEDFAFDAASAWHMRSRTRTGKLAAGTHAPRVVVGLGPGNPNSNRWVKRHGHSKKK</sequence>
<evidence type="ECO:0000256" key="5">
    <source>
        <dbReference type="ARBA" id="ARBA00022801"/>
    </source>
</evidence>
<dbReference type="Pfam" id="PF08772">
    <property type="entry name" value="Zn_ribbon_NOB1"/>
    <property type="match status" value="1"/>
</dbReference>
<evidence type="ECO:0000256" key="4">
    <source>
        <dbReference type="ARBA" id="ARBA00022723"/>
    </source>
</evidence>
<keyword evidence="7 8" id="KW-0539">Nucleus</keyword>
<evidence type="ECO:0000256" key="10">
    <source>
        <dbReference type="SAM" id="MobiDB-lite"/>
    </source>
</evidence>
<feature type="domain" description="Nin one binding (NOB1) Zn-ribbon-like" evidence="11">
    <location>
        <begin position="396"/>
        <end position="465"/>
    </location>
</feature>
<protein>
    <submittedName>
        <fullName evidence="13">Nin one binding (NOB1) Zn-ribbon family protein</fullName>
    </submittedName>
</protein>
<evidence type="ECO:0000256" key="1">
    <source>
        <dbReference type="ARBA" id="ARBA00004123"/>
    </source>
</evidence>
<feature type="compositionally biased region" description="Basic and acidic residues" evidence="10">
    <location>
        <begin position="262"/>
        <end position="276"/>
    </location>
</feature>
<feature type="region of interest" description="Disordered" evidence="10">
    <location>
        <begin position="1"/>
        <end position="56"/>
    </location>
</feature>
<proteinExistence type="inferred from homology"/>
<dbReference type="AlphaFoldDB" id="A0A425HZH1"/>
<name>A0A425HZH1_TOXGO</name>
<feature type="binding site" evidence="9">
    <location>
        <position position="424"/>
    </location>
    <ligand>
        <name>Zn(2+)</name>
        <dbReference type="ChEBI" id="CHEBI:29105"/>
    </ligand>
</feature>
<feature type="region of interest" description="Disordered" evidence="10">
    <location>
        <begin position="540"/>
        <end position="560"/>
    </location>
</feature>
<dbReference type="Proteomes" id="UP000284452">
    <property type="component" value="Unassembled WGS sequence"/>
</dbReference>
<dbReference type="GO" id="GO:0030490">
    <property type="term" value="P:maturation of SSU-rRNA"/>
    <property type="evidence" value="ECO:0007669"/>
    <property type="project" value="TreeGrafter"/>
</dbReference>
<dbReference type="Gene3D" id="6.20.210.10">
    <property type="entry name" value="Nin one binding (NOB1), Zn-ribbon-like"/>
    <property type="match status" value="1"/>
</dbReference>